<evidence type="ECO:0000313" key="2">
    <source>
        <dbReference type="Proteomes" id="UP000323646"/>
    </source>
</evidence>
<organism evidence="1 2">
    <name type="scientific">Selenomonas ruminis</name>
    <dbReference type="NCBI Taxonomy" id="2593411"/>
    <lineage>
        <taxon>Bacteria</taxon>
        <taxon>Bacillati</taxon>
        <taxon>Bacillota</taxon>
        <taxon>Negativicutes</taxon>
        <taxon>Selenomonadales</taxon>
        <taxon>Selenomonadaceae</taxon>
        <taxon>Selenomonas</taxon>
    </lineage>
</organism>
<sequence>MCDHEKLEKRLSEFLSERHFEEWIPASRIGSLETGLRTFAHELAFALDAAETAEHPLEKAAVAADEVDEIISGQLRGKTPQAFATLADETKALLWAETSLLDELMPRSRQISPNWLEKNLYPECQRCAAL</sequence>
<comment type="caution">
    <text evidence="1">The sequence shown here is derived from an EMBL/GenBank/DDBJ whole genome shotgun (WGS) entry which is preliminary data.</text>
</comment>
<gene>
    <name evidence="1" type="ORF">FZ040_10175</name>
</gene>
<name>A0A5D6VZ28_9FIRM</name>
<proteinExistence type="predicted"/>
<accession>A0A5D6VZ28</accession>
<protein>
    <submittedName>
        <fullName evidence="1">Uncharacterized protein</fullName>
    </submittedName>
</protein>
<dbReference type="OrthoDB" id="1666200at2"/>
<evidence type="ECO:0000313" key="1">
    <source>
        <dbReference type="EMBL" id="TYZ21371.1"/>
    </source>
</evidence>
<dbReference type="Proteomes" id="UP000323646">
    <property type="component" value="Unassembled WGS sequence"/>
</dbReference>
<keyword evidence="2" id="KW-1185">Reference proteome</keyword>
<dbReference type="AlphaFoldDB" id="A0A5D6VZ28"/>
<dbReference type="RefSeq" id="WP_149171883.1">
    <property type="nucleotide sequence ID" value="NZ_VTOY01000009.1"/>
</dbReference>
<reference evidence="1 2" key="1">
    <citation type="submission" date="2019-08" db="EMBL/GenBank/DDBJ databases">
        <title>Selenomonas sp. mPRGC5 and Selenomonas sp. mPRGC8 isolated from ruminal fluid of dairy goat (Capra hircus).</title>
        <authorList>
            <person name="Poothong S."/>
            <person name="Nuengjamnong C."/>
            <person name="Tanasupawat S."/>
        </authorList>
    </citation>
    <scope>NUCLEOTIDE SEQUENCE [LARGE SCALE GENOMIC DNA]</scope>
    <source>
        <strain evidence="2">mPRGC5</strain>
    </source>
</reference>
<dbReference type="EMBL" id="VTOY01000009">
    <property type="protein sequence ID" value="TYZ21371.1"/>
    <property type="molecule type" value="Genomic_DNA"/>
</dbReference>